<name>A0A177ICQ7_9CORY</name>
<reference evidence="2" key="1">
    <citation type="submission" date="2016-02" db="EMBL/GenBank/DDBJ databases">
        <authorList>
            <person name="Kaur G."/>
            <person name="Nair G.R."/>
            <person name="Mayilraj S."/>
        </authorList>
    </citation>
    <scope>NUCLEOTIDE SEQUENCE [LARGE SCALE GENOMIC DNA]</scope>
    <source>
        <strain evidence="2">GA-15</strain>
    </source>
</reference>
<dbReference type="EMBL" id="LSTQ01000023">
    <property type="protein sequence ID" value="OAH26582.1"/>
    <property type="molecule type" value="Genomic_DNA"/>
</dbReference>
<organism evidence="1 2">
    <name type="scientific">Corynebacterium stationis</name>
    <dbReference type="NCBI Taxonomy" id="1705"/>
    <lineage>
        <taxon>Bacteria</taxon>
        <taxon>Bacillati</taxon>
        <taxon>Actinomycetota</taxon>
        <taxon>Actinomycetes</taxon>
        <taxon>Mycobacteriales</taxon>
        <taxon>Corynebacteriaceae</taxon>
        <taxon>Corynebacterium</taxon>
    </lineage>
</organism>
<dbReference type="Proteomes" id="UP000076947">
    <property type="component" value="Unassembled WGS sequence"/>
</dbReference>
<dbReference type="RefSeq" id="WP_066840063.1">
    <property type="nucleotide sequence ID" value="NZ_DAMCGO010000008.1"/>
</dbReference>
<evidence type="ECO:0000313" key="1">
    <source>
        <dbReference type="EMBL" id="OAH26582.1"/>
    </source>
</evidence>
<proteinExistence type="predicted"/>
<evidence type="ECO:0000313" key="2">
    <source>
        <dbReference type="Proteomes" id="UP000076947"/>
    </source>
</evidence>
<accession>A0A177ICQ7</accession>
<comment type="caution">
    <text evidence="1">The sequence shown here is derived from an EMBL/GenBank/DDBJ whole genome shotgun (WGS) entry which is preliminary data.</text>
</comment>
<sequence>MVLELAQVAEEQDVLVQAQVAVLIVAAAAGPVAPSREPPEQLGRPEQQVLLGQQAADPLVDLLLESAKRSKKQTFAVMSVTVRGASQTLGCAI</sequence>
<dbReference type="AlphaFoldDB" id="A0A177ICQ7"/>
<gene>
    <name evidence="1" type="ORF">AYJ05_03810</name>
</gene>
<protein>
    <submittedName>
        <fullName evidence="1">Uncharacterized protein</fullName>
    </submittedName>
</protein>
<keyword evidence="2" id="KW-1185">Reference proteome</keyword>